<evidence type="ECO:0000256" key="1">
    <source>
        <dbReference type="SAM" id="Phobius"/>
    </source>
</evidence>
<dbReference type="OrthoDB" id="9132914at2"/>
<proteinExistence type="predicted"/>
<dbReference type="KEGG" id="parb:CJU94_40350"/>
<organism evidence="2 3">
    <name type="scientific">Paraburkholderia aromaticivorans</name>
    <dbReference type="NCBI Taxonomy" id="2026199"/>
    <lineage>
        <taxon>Bacteria</taxon>
        <taxon>Pseudomonadati</taxon>
        <taxon>Pseudomonadota</taxon>
        <taxon>Betaproteobacteria</taxon>
        <taxon>Burkholderiales</taxon>
        <taxon>Burkholderiaceae</taxon>
        <taxon>Paraburkholderia</taxon>
    </lineage>
</organism>
<keyword evidence="1" id="KW-1133">Transmembrane helix</keyword>
<reference evidence="2 3" key="1">
    <citation type="submission" date="2017-08" db="EMBL/GenBank/DDBJ databases">
        <title>Identification and genetic characteristics of simultaneous BTEX- and naphthalene-degrading Paraburkholderia sp. BN5 isolated from petroleum-contaminated soil.</title>
        <authorList>
            <person name="Lee Y."/>
            <person name="Jeon C.O."/>
        </authorList>
    </citation>
    <scope>NUCLEOTIDE SEQUENCE [LARGE SCALE GENOMIC DNA]</scope>
    <source>
        <strain evidence="2 3">BN5</strain>
        <plasmid evidence="2 3">pBN5</plasmid>
    </source>
</reference>
<geneLocation type="plasmid" evidence="2 3">
    <name>pBN5</name>
</geneLocation>
<feature type="transmembrane region" description="Helical" evidence="1">
    <location>
        <begin position="62"/>
        <end position="83"/>
    </location>
</feature>
<dbReference type="EMBL" id="CP022995">
    <property type="protein sequence ID" value="ASW04399.1"/>
    <property type="molecule type" value="Genomic_DNA"/>
</dbReference>
<name>A0A248VZD0_9BURK</name>
<sequence>MGQVIPIETAKHVRRVRRFAAVRERVAPVCAGAVRLIGRLLRDTAWFFIAGGLRFFGRYIRFALTCAVLVALVALGVECFHHWPHPRNAIIATLATIALLGLREALYRLERRAYDYHPLWR</sequence>
<dbReference type="Proteomes" id="UP000215158">
    <property type="component" value="Plasmid pBN5"/>
</dbReference>
<keyword evidence="2" id="KW-0614">Plasmid</keyword>
<keyword evidence="1" id="KW-0812">Transmembrane</keyword>
<protein>
    <submittedName>
        <fullName evidence="2">Uncharacterized protein</fullName>
    </submittedName>
</protein>
<dbReference type="RefSeq" id="WP_095424009.1">
    <property type="nucleotide sequence ID" value="NZ_CP022995.1"/>
</dbReference>
<keyword evidence="3" id="KW-1185">Reference proteome</keyword>
<accession>A0A248VZD0</accession>
<gene>
    <name evidence="2" type="ORF">CJU94_40350</name>
</gene>
<keyword evidence="1" id="KW-0472">Membrane</keyword>
<dbReference type="AlphaFoldDB" id="A0A248VZD0"/>
<evidence type="ECO:0000313" key="3">
    <source>
        <dbReference type="Proteomes" id="UP000215158"/>
    </source>
</evidence>
<feature type="transmembrane region" description="Helical" evidence="1">
    <location>
        <begin position="89"/>
        <end position="106"/>
    </location>
</feature>
<evidence type="ECO:0000313" key="2">
    <source>
        <dbReference type="EMBL" id="ASW04399.1"/>
    </source>
</evidence>